<evidence type="ECO:0000313" key="3">
    <source>
        <dbReference type="Proteomes" id="UP001501126"/>
    </source>
</evidence>
<protein>
    <recommendedName>
        <fullName evidence="4">DUF4870 domain-containing protein</fullName>
    </recommendedName>
</protein>
<reference evidence="2 3" key="1">
    <citation type="journal article" date="2019" name="Int. J. Syst. Evol. Microbiol.">
        <title>The Global Catalogue of Microorganisms (GCM) 10K type strain sequencing project: providing services to taxonomists for standard genome sequencing and annotation.</title>
        <authorList>
            <consortium name="The Broad Institute Genomics Platform"/>
            <consortium name="The Broad Institute Genome Sequencing Center for Infectious Disease"/>
            <person name="Wu L."/>
            <person name="Ma J."/>
        </authorList>
    </citation>
    <scope>NUCLEOTIDE SEQUENCE [LARGE SCALE GENOMIC DNA]</scope>
    <source>
        <strain evidence="2 3">JCM 16083</strain>
    </source>
</reference>
<evidence type="ECO:0000256" key="1">
    <source>
        <dbReference type="SAM" id="Phobius"/>
    </source>
</evidence>
<feature type="transmembrane region" description="Helical" evidence="1">
    <location>
        <begin position="12"/>
        <end position="32"/>
    </location>
</feature>
<keyword evidence="1" id="KW-0472">Membrane</keyword>
<gene>
    <name evidence="2" type="ORF">GCM10009118_22720</name>
</gene>
<keyword evidence="1" id="KW-0812">Transmembrane</keyword>
<name>A0ABN1MSB0_9FLAO</name>
<evidence type="ECO:0008006" key="4">
    <source>
        <dbReference type="Google" id="ProtNLM"/>
    </source>
</evidence>
<dbReference type="EMBL" id="BAAAFH010000011">
    <property type="protein sequence ID" value="GAA0875863.1"/>
    <property type="molecule type" value="Genomic_DNA"/>
</dbReference>
<feature type="transmembrane region" description="Helical" evidence="1">
    <location>
        <begin position="72"/>
        <end position="95"/>
    </location>
</feature>
<sequence>MEELNTSELITAVLIHFVIPILGIVFYFILLHKMKNSNIQNPPIVALFLEFFICGGFLLIVLTSLFWKWSAIASLGAIFIFFIAPFIMLGLAIYYIGKRNDSKYHKITFYLASMYLPVITIVYLLIL</sequence>
<keyword evidence="1" id="KW-1133">Transmembrane helix</keyword>
<proteinExistence type="predicted"/>
<feature type="transmembrane region" description="Helical" evidence="1">
    <location>
        <begin position="44"/>
        <end position="66"/>
    </location>
</feature>
<dbReference type="Proteomes" id="UP001501126">
    <property type="component" value="Unassembled WGS sequence"/>
</dbReference>
<keyword evidence="3" id="KW-1185">Reference proteome</keyword>
<accession>A0ABN1MSB0</accession>
<feature type="transmembrane region" description="Helical" evidence="1">
    <location>
        <begin position="107"/>
        <end position="126"/>
    </location>
</feature>
<organism evidence="2 3">
    <name type="scientific">Wandonia haliotis</name>
    <dbReference type="NCBI Taxonomy" id="574963"/>
    <lineage>
        <taxon>Bacteria</taxon>
        <taxon>Pseudomonadati</taxon>
        <taxon>Bacteroidota</taxon>
        <taxon>Flavobacteriia</taxon>
        <taxon>Flavobacteriales</taxon>
        <taxon>Crocinitomicaceae</taxon>
        <taxon>Wandonia</taxon>
    </lineage>
</organism>
<comment type="caution">
    <text evidence="2">The sequence shown here is derived from an EMBL/GenBank/DDBJ whole genome shotgun (WGS) entry which is preliminary data.</text>
</comment>
<evidence type="ECO:0000313" key="2">
    <source>
        <dbReference type="EMBL" id="GAA0875863.1"/>
    </source>
</evidence>